<evidence type="ECO:0000313" key="8">
    <source>
        <dbReference type="Proteomes" id="UP001597183"/>
    </source>
</evidence>
<protein>
    <submittedName>
        <fullName evidence="7">Calx-beta domain-containing protein</fullName>
    </submittedName>
</protein>
<evidence type="ECO:0000259" key="6">
    <source>
        <dbReference type="SMART" id="SM00237"/>
    </source>
</evidence>
<dbReference type="Gene3D" id="2.60.40.2030">
    <property type="match status" value="19"/>
</dbReference>
<feature type="domain" description="Calx-beta" evidence="6">
    <location>
        <begin position="1217"/>
        <end position="1315"/>
    </location>
</feature>
<dbReference type="InterPro" id="IPR051171">
    <property type="entry name" value="CaCA"/>
</dbReference>
<feature type="domain" description="Calx-beta" evidence="6">
    <location>
        <begin position="169"/>
        <end position="256"/>
    </location>
</feature>
<name>A0ABW4AI30_9ACTN</name>
<keyword evidence="1" id="KW-0732">Signal</keyword>
<feature type="domain" description="Calx-beta" evidence="6">
    <location>
        <begin position="2147"/>
        <end position="2250"/>
    </location>
</feature>
<feature type="domain" description="Calx-beta" evidence="6">
    <location>
        <begin position="509"/>
        <end position="623"/>
    </location>
</feature>
<feature type="domain" description="Calx-beta" evidence="6">
    <location>
        <begin position="1107"/>
        <end position="1205"/>
    </location>
</feature>
<evidence type="ECO:0000256" key="1">
    <source>
        <dbReference type="ARBA" id="ARBA00022729"/>
    </source>
</evidence>
<feature type="domain" description="Calx-beta" evidence="6">
    <location>
        <begin position="1800"/>
        <end position="1894"/>
    </location>
</feature>
<feature type="region of interest" description="Disordered" evidence="5">
    <location>
        <begin position="1500"/>
        <end position="1522"/>
    </location>
</feature>
<gene>
    <name evidence="7" type="ORF">ACFQ5G_33070</name>
</gene>
<keyword evidence="4" id="KW-0406">Ion transport</keyword>
<feature type="domain" description="Calx-beta" evidence="6">
    <location>
        <begin position="1568"/>
        <end position="1673"/>
    </location>
</feature>
<reference evidence="8" key="1">
    <citation type="journal article" date="2019" name="Int. J. Syst. Evol. Microbiol.">
        <title>The Global Catalogue of Microorganisms (GCM) 10K type strain sequencing project: providing services to taxonomists for standard genome sequencing and annotation.</title>
        <authorList>
            <consortium name="The Broad Institute Genomics Platform"/>
            <consortium name="The Broad Institute Genome Sequencing Center for Infectious Disease"/>
            <person name="Wu L."/>
            <person name="Ma J."/>
        </authorList>
    </citation>
    <scope>NUCLEOTIDE SEQUENCE [LARGE SCALE GENOMIC DNA]</scope>
    <source>
        <strain evidence="8">CCM 7526</strain>
    </source>
</reference>
<evidence type="ECO:0000256" key="4">
    <source>
        <dbReference type="ARBA" id="ARBA00023065"/>
    </source>
</evidence>
<feature type="compositionally biased region" description="Acidic residues" evidence="5">
    <location>
        <begin position="1505"/>
        <end position="1516"/>
    </location>
</feature>
<keyword evidence="8" id="KW-1185">Reference proteome</keyword>
<feature type="region of interest" description="Disordered" evidence="5">
    <location>
        <begin position="2666"/>
        <end position="2686"/>
    </location>
</feature>
<dbReference type="InterPro" id="IPR003644">
    <property type="entry name" value="Calx_beta"/>
</dbReference>
<feature type="domain" description="Calx-beta" evidence="6">
    <location>
        <begin position="2851"/>
        <end position="2952"/>
    </location>
</feature>
<evidence type="ECO:0000256" key="3">
    <source>
        <dbReference type="ARBA" id="ARBA00022837"/>
    </source>
</evidence>
<evidence type="ECO:0000256" key="5">
    <source>
        <dbReference type="SAM" id="MobiDB-lite"/>
    </source>
</evidence>
<accession>A0ABW4AI30</accession>
<dbReference type="PANTHER" id="PTHR11878:SF65">
    <property type="entry name" value="NA_CA-EXCHANGE PROTEIN, ISOFORM G"/>
    <property type="match status" value="1"/>
</dbReference>
<comment type="caution">
    <text evidence="7">The sequence shown here is derived from an EMBL/GenBank/DDBJ whole genome shotgun (WGS) entry which is preliminary data.</text>
</comment>
<evidence type="ECO:0000256" key="2">
    <source>
        <dbReference type="ARBA" id="ARBA00022737"/>
    </source>
</evidence>
<feature type="domain" description="Calx-beta" evidence="6">
    <location>
        <begin position="2617"/>
        <end position="2723"/>
    </location>
</feature>
<feature type="domain" description="Calx-beta" evidence="6">
    <location>
        <begin position="1685"/>
        <end position="1783"/>
    </location>
</feature>
<dbReference type="Pfam" id="PF03160">
    <property type="entry name" value="Calx-beta"/>
    <property type="match status" value="18"/>
</dbReference>
<feature type="domain" description="Calx-beta" evidence="6">
    <location>
        <begin position="643"/>
        <end position="738"/>
    </location>
</feature>
<feature type="domain" description="Calx-beta" evidence="6">
    <location>
        <begin position="2496"/>
        <end position="2603"/>
    </location>
</feature>
<dbReference type="SUPFAM" id="SSF141072">
    <property type="entry name" value="CalX-like"/>
    <property type="match status" value="19"/>
</dbReference>
<proteinExistence type="predicted"/>
<keyword evidence="4" id="KW-0813">Transport</keyword>
<dbReference type="RefSeq" id="WP_317790882.1">
    <property type="nucleotide sequence ID" value="NZ_AP028461.1"/>
</dbReference>
<dbReference type="InterPro" id="IPR038081">
    <property type="entry name" value="CalX-like_sf"/>
</dbReference>
<feature type="domain" description="Calx-beta" evidence="6">
    <location>
        <begin position="40"/>
        <end position="141"/>
    </location>
</feature>
<dbReference type="SMART" id="SM00237">
    <property type="entry name" value="Calx_beta"/>
    <property type="match status" value="15"/>
</dbReference>
<feature type="domain" description="Calx-beta" evidence="6">
    <location>
        <begin position="991"/>
        <end position="1095"/>
    </location>
</feature>
<dbReference type="PANTHER" id="PTHR11878">
    <property type="entry name" value="SODIUM/CALCIUM EXCHANGER"/>
    <property type="match status" value="1"/>
</dbReference>
<feature type="domain" description="Calx-beta" evidence="6">
    <location>
        <begin position="2263"/>
        <end position="2367"/>
    </location>
</feature>
<organism evidence="7 8">
    <name type="scientific">Actinoplanes sichuanensis</name>
    <dbReference type="NCBI Taxonomy" id="512349"/>
    <lineage>
        <taxon>Bacteria</taxon>
        <taxon>Bacillati</taxon>
        <taxon>Actinomycetota</taxon>
        <taxon>Actinomycetes</taxon>
        <taxon>Micromonosporales</taxon>
        <taxon>Micromonosporaceae</taxon>
        <taxon>Actinoplanes</taxon>
    </lineage>
</organism>
<sequence>MRNRRNIRTSDDVPFRLWAPARFRTAVSVIAATAAGFVPATAILPRPALALTVPTVTVADAAEVAEGETLHFPLTLSEPAAYPVSVRVSTEGGTAIGGNDDYTTLTGVEVVFDPGQTVKTVDVPTRADNSPEDEPETVNLRIIDPGAVNPGVRMTGMGRIVDARLMVNAVQPIIEGDDPGRTQEFDVSLNVAFQTTVTVEYSLLDGSALAGQDYTAATDVPLTFAPGERTKRIQVTINGDDADGDGVDKYFQIAFSDLTGGSVVGLETRTFNILDDDGVPQIAAVTSRTLPEGDSGPTVATFTVILTNPATEEVVLGVSAQDQTAVQAPGAIGADDYDVPPTVTFETGESTATFDVRINGDEVYEKDESARITVAPGTGLIGSTSEATLIITNDDDRPQITLDPLDQPEGMQANLSFTVTGEAQEAFPWNARIENVSDGVADPAEPYDYQSSGLSQFWGPNNSGTLQPGDERIDLGPIQFNNDNRDEYDEMLKVILDAPGLGQFHGFGTIRDSESDKEPQLVLPERFAVKESDPAKLPFKLEFPTGWPSQNTATSTEKTVKVDYTVQGASAQEGVDFTAASGTLTFSLQPSAGGPLAYAADITIPISEDWMPEGDEFFTVVLSNPRNVVLNRPLNNEVSDASVDVYVMSDIRQVNVGNAAATREGRSLLFPVTLNVPSDVPITVKLAVTGGTATAGADYSEWIQPVRFQGMWDTRRDFMVNTIPDDEVEAEPETVSVSIIDPDLAMLGPGVTATGTITDEEPALPAIESVTAVPQPEGNGYSQVPFEVELTAPSPQDVTLNLTGDDGTAVQPMNGMGTNDYSLPPTVTIPANQTTATFWVTVYGDMVYEKDETASIIVTPRENDPLVGGGPQSATLSIVNDDAKPTFVLERLERDEGNLGAFVRFSVTGDAQDPIPLTATLEGAADDFGSDPAEDGDLDKSGFQSTVTLPPGARQLELGVLDFRIDHVDEFDETFRVTVEDPDGVRTSGFGTIRDNWNDQQPRIVLANPMSVLEGETATVPVRLDYTGNGGNTTGSEKPISVDYAVHPNGASQDDFRPTGGTLDFPPNATEMGFTIATVADQIPEQDEMINIVLVNAKNASADGAWGNMTIKETPSAVSIGPPPATVVEGAPLRFPVTLDRPSAYPINVSISVASGTANVNEDYQSFYNTTVYFNPGETSRFVDVWTNSDNVAEPDPETITLEITNTGGATAGNLTATGEIVDGVITVTPVGEITEGTSGVRDQLFDVRLSAPVDMPLWLSYDLVAGTASSYQDFDPNSGQLNFQPGETHKQISVPIRGDLLPEGAGETFKIRLYNNSGGMVYRETKEYTFTIVEDDTPATVLAMDPVTVNEGGFNTMTAWFTVRLSQPTAAPLRLQVTGVDGSAVRAMNGIGGMDYAAYDNFVYFQPGQDTATFGVQVFGDMIYEQDETATIVVRPEDGEPNVVGPPQEATLTIVNDDAAPKLTLDGPDQWEGNQWAGVSFTVTGQAQDAIAWTASVAGAADDNGSDPAEDDDFDASNLRLSGTLEPGANRIDLGAIALRTDNVDEFDETIRISVSSPGAGSSAGFWTVRDSGNDQPPRIMLGTPLTVIEGGPATVPVKLDYSWNGGMTTGSEKPISVQYNVQPGSATETDDYSPTSGTLTFAPGATEATLTIPTTADSVVEPEETVNISLFNPRNADMGNGWGTLTIKETPPVVSVGTPAAGVVEGQTIRFPVTLDRPSGSPITIRVSTTDGTAIGDVDYERIYDQWVTFQPGEITKTIDVRTRYDGDTEPGSETVGLTITDTGGAIAGTLTATGKMLDGVISVTPVGEIFEGHAGVRDQVFEVRLSMAVDARIQMDYEILAGTATPSVDFDLVQPGQIVFEPGEMTKQIVVPIRGDTTAEPADETFLIRLQHIYTTVPFSGGGDHLFSIIDDDGPSGIAAVGSVAQEEGGAATQATFTVKLSHPTAVPLDLPITADDGTAVRTGSGAGGQDFTVPSSVHFDAGQYSATFDVQINGDAVYEKDETAAIIVSPPAGDQDVSGEPRTGTLTIVNDDAAPKLTFDGFDQSEGTGGIGVWFTATGTAQDPLPWTATVGGDVFNGSDPAEETDFTRTGLTLSGTLAPGGTRVDVGTLDFTMDSADEYDETIKVAADLEGGTSTGFGTIRDWHTQLPPKVIPAGQVSVNEAGTAFVPVNLDFTAVPGNTATSTEKVVTVDYSTAPNTATADVDYQTTTGTLVFDPSTTSADIAVPTLPDADDAEGDESFLVLLGNTRNADLGATSSTVTIKGPAAPVPTFQVTPDVYVTEGQSAAQITVSLSEPTFTPVQFAVSTTDGTARHGGSGPGGDDYMTPMLLLTIPAGATTGTITIPIIGDAVFEPKESAQVTVALATGETDAVGTPQQSTLTIADDDPVPSVTLNPVTGQEGGAVDVMAVPEGVAQEPIDFLMNLSGDATDGADPAEAVDFSAVPRAVLPGGSTGPVSVGSVKLAADKIDEDVESVKVTLENLADPGQPAVSTRVRVLDDPIDQPPAVGVETVSVSEGAGVAEIPVSLRYETGNDATSTERPISIQYLTTPASAGADDFGSPISSNPLVIQPGATSGTIRVPITNDNRFEPSEVFMVQATGLAPADVRAAVDLAVITIDDDDSASRPSFSATDTLTVRESAGSAGVTVELSTAAPSDIDLTVGVRDGTATDTGPGAGGDDYDLPPTAVRIPQGARSATVNLPIRPDDVYEGDEKAQVTVALAAGEDDAVGSPREVTLAITDDDAAPTFSLEPTAATVAEGDTIELFGTVKGVAQREYRIDTSAAAGAAAADDAAEPDDYELEQAPVTVPGGTPSGTRLRLGAISFPGDSIDEDTESATVSIAGTTRTFRINDDPADTPPTVSIDGASVGESDGRVSLTVDLRFSGATSTERIISVPWQTVDGTADAGKDYTKSGGTLTFAPGTTTATVTVPILGDTKDESDQTFTVRLGSASPADVKVTEPDGLVTIEDDDKAKAPTVSAPASNTGTGRVTISGTAAAGTKVELLSAPGVSGGTFKVAATTQADDDGAYSFRPNFTHGYRVQVRAGGLISPVQTIQVRQDPELTAVSNAKGTATLTVSGDPDEPGQKVTIQRQVKGGWDDLEDGKLNASGKYSTTVRSLKAGNNVFRAVIAATPSLGILAGTSPARTVKVK</sequence>
<evidence type="ECO:0000313" key="7">
    <source>
        <dbReference type="EMBL" id="MFD1370193.1"/>
    </source>
</evidence>
<keyword evidence="3" id="KW-0106">Calcium</keyword>
<keyword evidence="2" id="KW-0677">Repeat</keyword>
<dbReference type="EMBL" id="JBHTMK010000043">
    <property type="protein sequence ID" value="MFD1370193.1"/>
    <property type="molecule type" value="Genomic_DNA"/>
</dbReference>
<dbReference type="Proteomes" id="UP001597183">
    <property type="component" value="Unassembled WGS sequence"/>
</dbReference>